<dbReference type="GO" id="GO:0044539">
    <property type="term" value="P:long-chain fatty acid import into cell"/>
    <property type="evidence" value="ECO:0007669"/>
    <property type="project" value="TreeGrafter"/>
</dbReference>
<feature type="domain" description="AMP-dependent synthetase/ligase" evidence="5">
    <location>
        <begin position="449"/>
        <end position="780"/>
    </location>
</feature>
<reference evidence="6 7" key="1">
    <citation type="submission" date="2022-10" db="EMBL/GenBank/DDBJ databases">
        <title>The complete genomes of actinobacterial strains from the NBC collection.</title>
        <authorList>
            <person name="Joergensen T.S."/>
            <person name="Alvarez Arevalo M."/>
            <person name="Sterndorff E.B."/>
            <person name="Faurdal D."/>
            <person name="Vuksanovic O."/>
            <person name="Mourched A.-S."/>
            <person name="Charusanti P."/>
            <person name="Shaw S."/>
            <person name="Blin K."/>
            <person name="Weber T."/>
        </authorList>
    </citation>
    <scope>NUCLEOTIDE SEQUENCE [LARGE SCALE GENOMIC DNA]</scope>
    <source>
        <strain evidence="6 7">NBC_00319</strain>
    </source>
</reference>
<proteinExistence type="inferred from homology"/>
<dbReference type="EMBL" id="CP108021">
    <property type="protein sequence ID" value="WUM20921.1"/>
    <property type="molecule type" value="Genomic_DNA"/>
</dbReference>
<dbReference type="InterPro" id="IPR029058">
    <property type="entry name" value="AB_hydrolase_fold"/>
</dbReference>
<dbReference type="GO" id="GO:0016787">
    <property type="term" value="F:hydrolase activity"/>
    <property type="evidence" value="ECO:0007669"/>
    <property type="project" value="UniProtKB-KW"/>
</dbReference>
<evidence type="ECO:0000256" key="3">
    <source>
        <dbReference type="ARBA" id="ARBA00022741"/>
    </source>
</evidence>
<accession>A0AAU4K4A9</accession>
<evidence type="ECO:0000256" key="1">
    <source>
        <dbReference type="ARBA" id="ARBA00006432"/>
    </source>
</evidence>
<dbReference type="Proteomes" id="UP001432128">
    <property type="component" value="Chromosome"/>
</dbReference>
<sequence length="997" mass="107740">MVGIPNVGRALDRVVATAQNGLEVIRMGGLDTGTRPTPFRVEETAPMYRLRRYFPDDLNGGPPVLLIPPMMVSANVYDVTPHNGAVSILHGQGIDPWVVDFGSPDQEAGGMERTLADHIVAIDQIIDLMHEETGRDVHLVGYSQGGMFAYQAAAYRRSQQIASLTTFGSPVDVLAALPLGLPANIMAPLAEVFADNVFNRLNIPGWLARTGFQLLDPVKAARSRIDFLRQLHDRDALLPREDQRRFLEADGWVAWSGPAIAELLRQFVVHNRMVSGGFVIRDHLVTLAEITCPVLAFVGGADDIGQPAAVRGIRRAAPRADVYETMLPVGHFGLVVGSVSGAQSWPTTARWIQWHEGNGDKPEAIAPMAVTPQQSSGSGVSLASRVTHGIGAVADAGAGVSREMVAAAGSFRRTSQAVLRESVRTLPRLMRLGQIQPGTRISLGKLMSENAERAGRRELFLFEDRVLSHTEVNTRIDNVVRGLIQCGVRPGEHVGVMMETRPSALVAIAALSRLGAVVVPLPPSSDLATMLRLADVLVVVADPVSLDECVPHAERVLVLGGGDARSIPQADGDKVIDMEQIDPDRVEVPSWYRSDPGLASDLAFILFTGADGALQKWPISNHRWAMSAFGAASAASLTDNDTVYCLTPLHHASGLLTTLGATVVGGSRIALSSGIGPESFAREVYRYGITVVSYTWTMMRDIVRDTDLAITDHNPIRLFIGSGMPAGLWDDVVERFPDAGVIEFYATADGAAILANISGGKVGSVGRPLPETNRVRVAAWDVVEERFLLDPRGFVREAHVDEVGLLLAQTRQRNETGATVLRDVFGRHDRWETSGQLVRRDVDGDHWLVAGVHSVIKSSEGPVYPQPIISALSRHPDVDQVVVYPVGTPGSQLAVAVVSPRRTTHALTVSSLRVALAGLSAAERPHIVWAVDDIPVSHSYRPLPGSFRAQGLPKPSARVWYRDDTGRYRRLTRTVLAEKEWEMSSADAAAPNAARTS</sequence>
<keyword evidence="6" id="KW-0378">Hydrolase</keyword>
<evidence type="ECO:0000259" key="5">
    <source>
        <dbReference type="Pfam" id="PF00501"/>
    </source>
</evidence>
<dbReference type="InterPro" id="IPR045851">
    <property type="entry name" value="AMP-bd_C_sf"/>
</dbReference>
<dbReference type="Gene3D" id="3.40.50.12780">
    <property type="entry name" value="N-terminal domain of ligase-like"/>
    <property type="match status" value="1"/>
</dbReference>
<keyword evidence="3" id="KW-0547">Nucleotide-binding</keyword>
<gene>
    <name evidence="6" type="ORF">OG579_03590</name>
</gene>
<comment type="similarity">
    <text evidence="1">Belongs to the ATP-dependent AMP-binding enzyme family.</text>
</comment>
<dbReference type="Pfam" id="PF00501">
    <property type="entry name" value="AMP-binding"/>
    <property type="match status" value="1"/>
</dbReference>
<dbReference type="AlphaFoldDB" id="A0AAU4K4A9"/>
<dbReference type="InterPro" id="IPR042099">
    <property type="entry name" value="ANL_N_sf"/>
</dbReference>
<organism evidence="6 7">
    <name type="scientific">Williamsia herbipolensis</name>
    <dbReference type="NCBI Taxonomy" id="1603258"/>
    <lineage>
        <taxon>Bacteria</taxon>
        <taxon>Bacillati</taxon>
        <taxon>Actinomycetota</taxon>
        <taxon>Actinomycetes</taxon>
        <taxon>Mycobacteriales</taxon>
        <taxon>Nocardiaceae</taxon>
        <taxon>Williamsia</taxon>
    </lineage>
</organism>
<dbReference type="InterPro" id="IPR000873">
    <property type="entry name" value="AMP-dep_synth/lig_dom"/>
</dbReference>
<dbReference type="GO" id="GO:0005886">
    <property type="term" value="C:plasma membrane"/>
    <property type="evidence" value="ECO:0007669"/>
    <property type="project" value="TreeGrafter"/>
</dbReference>
<evidence type="ECO:0000313" key="6">
    <source>
        <dbReference type="EMBL" id="WUM20921.1"/>
    </source>
</evidence>
<dbReference type="GO" id="GO:0005524">
    <property type="term" value="F:ATP binding"/>
    <property type="evidence" value="ECO:0007669"/>
    <property type="project" value="UniProtKB-KW"/>
</dbReference>
<dbReference type="KEGG" id="whr:OG579_03590"/>
<dbReference type="NCBIfam" id="NF005898">
    <property type="entry name" value="PRK07868.1"/>
    <property type="match status" value="1"/>
</dbReference>
<name>A0AAU4K4A9_9NOCA</name>
<dbReference type="GO" id="GO:0004467">
    <property type="term" value="F:long-chain fatty acid-CoA ligase activity"/>
    <property type="evidence" value="ECO:0007669"/>
    <property type="project" value="TreeGrafter"/>
</dbReference>
<dbReference type="PANTHER" id="PTHR43107">
    <property type="entry name" value="LONG-CHAIN FATTY ACID TRANSPORT PROTEIN"/>
    <property type="match status" value="1"/>
</dbReference>
<evidence type="ECO:0000256" key="2">
    <source>
        <dbReference type="ARBA" id="ARBA00022598"/>
    </source>
</evidence>
<dbReference type="SUPFAM" id="SSF56801">
    <property type="entry name" value="Acetyl-CoA synthetase-like"/>
    <property type="match status" value="1"/>
</dbReference>
<keyword evidence="4" id="KW-0067">ATP-binding</keyword>
<evidence type="ECO:0000256" key="4">
    <source>
        <dbReference type="ARBA" id="ARBA00022840"/>
    </source>
</evidence>
<protein>
    <submittedName>
        <fullName evidence="6">Alpha/beta fold hydrolase</fullName>
    </submittedName>
</protein>
<keyword evidence="7" id="KW-1185">Reference proteome</keyword>
<dbReference type="SUPFAM" id="SSF53474">
    <property type="entry name" value="alpha/beta-Hydrolases"/>
    <property type="match status" value="1"/>
</dbReference>
<dbReference type="PANTHER" id="PTHR43107:SF15">
    <property type="entry name" value="FATTY ACID TRANSPORT PROTEIN 3, ISOFORM A"/>
    <property type="match status" value="1"/>
</dbReference>
<dbReference type="GO" id="GO:0005324">
    <property type="term" value="F:long-chain fatty acid transmembrane transporter activity"/>
    <property type="evidence" value="ECO:0007669"/>
    <property type="project" value="TreeGrafter"/>
</dbReference>
<keyword evidence="2" id="KW-0436">Ligase</keyword>
<evidence type="ECO:0000313" key="7">
    <source>
        <dbReference type="Proteomes" id="UP001432128"/>
    </source>
</evidence>
<dbReference type="Gene3D" id="3.30.300.30">
    <property type="match status" value="1"/>
</dbReference>
<dbReference type="Gene3D" id="3.40.50.1820">
    <property type="entry name" value="alpha/beta hydrolase"/>
    <property type="match status" value="1"/>
</dbReference>
<dbReference type="RefSeq" id="WP_082080166.1">
    <property type="nucleotide sequence ID" value="NZ_CP108021.1"/>
</dbReference>